<evidence type="ECO:0000313" key="3">
    <source>
        <dbReference type="EMBL" id="PXX06252.1"/>
    </source>
</evidence>
<protein>
    <submittedName>
        <fullName evidence="3">Uncharacterized protein DUF1707</fullName>
    </submittedName>
</protein>
<keyword evidence="1" id="KW-0812">Transmembrane</keyword>
<keyword evidence="4" id="KW-1185">Reference proteome</keyword>
<accession>A0A318HPH8</accession>
<reference evidence="3 4" key="2">
    <citation type="submission" date="2018-06" db="EMBL/GenBank/DDBJ databases">
        <title>Sequencing of bacterial isolates from soil warming experiment in Harvard Forest, Massachusetts, USA.</title>
        <authorList>
            <person name="Deangelis K.PhD."/>
        </authorList>
    </citation>
    <scope>NUCLEOTIDE SEQUENCE [LARGE SCALE GENOMIC DNA]</scope>
    <source>
        <strain evidence="3 4">GAS496</strain>
    </source>
</reference>
<dbReference type="RefSeq" id="WP_220032500.1">
    <property type="nucleotide sequence ID" value="NZ_QJJU01000014.1"/>
</dbReference>
<dbReference type="EMBL" id="QJJU01000014">
    <property type="protein sequence ID" value="PXX06252.1"/>
    <property type="molecule type" value="Genomic_DNA"/>
</dbReference>
<sequence length="107" mass="11244">MMQATDVRAADADRERVLAELQRHTSAGRLSMDEFSERAAAVYGSRTMGELAALTADLPHDPNPPAATRIPQAGRTLLVVVAMAVAYLGLVAAVHASPMLSGLGCGW</sequence>
<dbReference type="Proteomes" id="UP000247781">
    <property type="component" value="Unassembled WGS sequence"/>
</dbReference>
<evidence type="ECO:0000313" key="4">
    <source>
        <dbReference type="Proteomes" id="UP000247781"/>
    </source>
</evidence>
<proteinExistence type="predicted"/>
<dbReference type="Pfam" id="PF08044">
    <property type="entry name" value="DUF1707"/>
    <property type="match status" value="1"/>
</dbReference>
<feature type="domain" description="DUF1707" evidence="2">
    <location>
        <begin position="7"/>
        <end position="59"/>
    </location>
</feature>
<keyword evidence="1" id="KW-1133">Transmembrane helix</keyword>
<evidence type="ECO:0000259" key="2">
    <source>
        <dbReference type="Pfam" id="PF08044"/>
    </source>
</evidence>
<reference evidence="4" key="1">
    <citation type="submission" date="2018-05" db="EMBL/GenBank/DDBJ databases">
        <authorList>
            <person name="Deangelis K."/>
            <person name="Huntemann M."/>
            <person name="Clum A."/>
            <person name="Pillay M."/>
            <person name="Palaniappan K."/>
            <person name="Varghese N."/>
            <person name="Mikhailova N."/>
            <person name="Stamatis D."/>
            <person name="Reddy T."/>
            <person name="Daum C."/>
            <person name="Shapiro N."/>
            <person name="Ivanova N."/>
            <person name="Kyrpides N."/>
            <person name="Woyke T."/>
        </authorList>
    </citation>
    <scope>NUCLEOTIDE SEQUENCE [LARGE SCALE GENOMIC DNA]</scope>
    <source>
        <strain evidence="4">GAS496</strain>
    </source>
</reference>
<comment type="caution">
    <text evidence="3">The sequence shown here is derived from an EMBL/GenBank/DDBJ whole genome shotgun (WGS) entry which is preliminary data.</text>
</comment>
<organism evidence="3 4">
    <name type="scientific">Mycolicibacterium moriokaense</name>
    <dbReference type="NCBI Taxonomy" id="39691"/>
    <lineage>
        <taxon>Bacteria</taxon>
        <taxon>Bacillati</taxon>
        <taxon>Actinomycetota</taxon>
        <taxon>Actinomycetes</taxon>
        <taxon>Mycobacteriales</taxon>
        <taxon>Mycobacteriaceae</taxon>
        <taxon>Mycolicibacterium</taxon>
    </lineage>
</organism>
<feature type="transmembrane region" description="Helical" evidence="1">
    <location>
        <begin position="77"/>
        <end position="97"/>
    </location>
</feature>
<dbReference type="PANTHER" id="PTHR40763:SF4">
    <property type="entry name" value="DUF1707 DOMAIN-CONTAINING PROTEIN"/>
    <property type="match status" value="1"/>
</dbReference>
<gene>
    <name evidence="3" type="ORF">C8E89_11425</name>
</gene>
<keyword evidence="1" id="KW-0472">Membrane</keyword>
<dbReference type="AlphaFoldDB" id="A0A318HPH8"/>
<name>A0A318HPH8_9MYCO</name>
<dbReference type="InterPro" id="IPR012551">
    <property type="entry name" value="DUF1707_SHOCT-like"/>
</dbReference>
<evidence type="ECO:0000256" key="1">
    <source>
        <dbReference type="SAM" id="Phobius"/>
    </source>
</evidence>
<dbReference type="PANTHER" id="PTHR40763">
    <property type="entry name" value="MEMBRANE PROTEIN-RELATED"/>
    <property type="match status" value="1"/>
</dbReference>